<evidence type="ECO:0000256" key="2">
    <source>
        <dbReference type="ARBA" id="ARBA00010871"/>
    </source>
</evidence>
<feature type="domain" description="ATP-grasp" evidence="10">
    <location>
        <begin position="148"/>
        <end position="376"/>
    </location>
</feature>
<dbReference type="InterPro" id="IPR011095">
    <property type="entry name" value="Dala_Dala_lig_C"/>
</dbReference>
<keyword evidence="12" id="KW-1185">Reference proteome</keyword>
<evidence type="ECO:0000256" key="6">
    <source>
        <dbReference type="ARBA" id="ARBA00022840"/>
    </source>
</evidence>
<dbReference type="PANTHER" id="PTHR23132">
    <property type="entry name" value="D-ALANINE--D-ALANINE LIGASE"/>
    <property type="match status" value="1"/>
</dbReference>
<dbReference type="Proteomes" id="UP000807306">
    <property type="component" value="Unassembled WGS sequence"/>
</dbReference>
<dbReference type="GO" id="GO:0008360">
    <property type="term" value="P:regulation of cell shape"/>
    <property type="evidence" value="ECO:0007669"/>
    <property type="project" value="UniProtKB-KW"/>
</dbReference>
<comment type="subcellular location">
    <subcellularLocation>
        <location evidence="1">Cytoplasm</location>
    </subcellularLocation>
</comment>
<protein>
    <submittedName>
        <fullName evidence="11">D-ala D-ala ligase C-terminus-domain-containing protein</fullName>
    </submittedName>
</protein>
<dbReference type="PROSITE" id="PS00844">
    <property type="entry name" value="DALA_DALA_LIGASE_2"/>
    <property type="match status" value="1"/>
</dbReference>
<proteinExistence type="inferred from homology"/>
<dbReference type="GO" id="GO:0008716">
    <property type="term" value="F:D-alanine-D-alanine ligase activity"/>
    <property type="evidence" value="ECO:0007669"/>
    <property type="project" value="InterPro"/>
</dbReference>
<dbReference type="Gene3D" id="3.30.1490.20">
    <property type="entry name" value="ATP-grasp fold, A domain"/>
    <property type="match status" value="1"/>
</dbReference>
<comment type="caution">
    <text evidence="11">The sequence shown here is derived from an EMBL/GenBank/DDBJ whole genome shotgun (WGS) entry which is preliminary data.</text>
</comment>
<organism evidence="11 12">
    <name type="scientific">Crepidotus variabilis</name>
    <dbReference type="NCBI Taxonomy" id="179855"/>
    <lineage>
        <taxon>Eukaryota</taxon>
        <taxon>Fungi</taxon>
        <taxon>Dikarya</taxon>
        <taxon>Basidiomycota</taxon>
        <taxon>Agaricomycotina</taxon>
        <taxon>Agaricomycetes</taxon>
        <taxon>Agaricomycetidae</taxon>
        <taxon>Agaricales</taxon>
        <taxon>Agaricineae</taxon>
        <taxon>Crepidotaceae</taxon>
        <taxon>Crepidotus</taxon>
    </lineage>
</organism>
<gene>
    <name evidence="11" type="ORF">CPB83DRAFT_55872</name>
</gene>
<dbReference type="Gene3D" id="3.30.470.20">
    <property type="entry name" value="ATP-grasp fold, B domain"/>
    <property type="match status" value="1"/>
</dbReference>
<keyword evidence="5 9" id="KW-0547">Nucleotide-binding</keyword>
<dbReference type="InterPro" id="IPR000291">
    <property type="entry name" value="D-Ala_lig_Van_CS"/>
</dbReference>
<evidence type="ECO:0000256" key="9">
    <source>
        <dbReference type="PROSITE-ProRule" id="PRU00409"/>
    </source>
</evidence>
<evidence type="ECO:0000256" key="1">
    <source>
        <dbReference type="ARBA" id="ARBA00004496"/>
    </source>
</evidence>
<dbReference type="GO" id="GO:0005524">
    <property type="term" value="F:ATP binding"/>
    <property type="evidence" value="ECO:0007669"/>
    <property type="project" value="UniProtKB-UniRule"/>
</dbReference>
<dbReference type="Pfam" id="PF07478">
    <property type="entry name" value="Dala_Dala_lig_C"/>
    <property type="match status" value="1"/>
</dbReference>
<dbReference type="OrthoDB" id="2013972at2759"/>
<keyword evidence="3" id="KW-0963">Cytoplasm</keyword>
<evidence type="ECO:0000256" key="5">
    <source>
        <dbReference type="ARBA" id="ARBA00022741"/>
    </source>
</evidence>
<evidence type="ECO:0000256" key="7">
    <source>
        <dbReference type="ARBA" id="ARBA00022960"/>
    </source>
</evidence>
<evidence type="ECO:0000313" key="11">
    <source>
        <dbReference type="EMBL" id="KAF9532055.1"/>
    </source>
</evidence>
<evidence type="ECO:0000259" key="10">
    <source>
        <dbReference type="PROSITE" id="PS50975"/>
    </source>
</evidence>
<comment type="similarity">
    <text evidence="2">Belongs to the D-alanine--D-alanine ligase family.</text>
</comment>
<dbReference type="GO" id="GO:0005737">
    <property type="term" value="C:cytoplasm"/>
    <property type="evidence" value="ECO:0007669"/>
    <property type="project" value="UniProtKB-SubCell"/>
</dbReference>
<keyword evidence="4 11" id="KW-0436">Ligase</keyword>
<dbReference type="SUPFAM" id="SSF56059">
    <property type="entry name" value="Glutathione synthetase ATP-binding domain-like"/>
    <property type="match status" value="1"/>
</dbReference>
<dbReference type="PROSITE" id="PS50975">
    <property type="entry name" value="ATP_GRASP"/>
    <property type="match status" value="1"/>
</dbReference>
<evidence type="ECO:0000256" key="4">
    <source>
        <dbReference type="ARBA" id="ARBA00022598"/>
    </source>
</evidence>
<keyword evidence="7" id="KW-0133">Cell shape</keyword>
<dbReference type="InterPro" id="IPR011761">
    <property type="entry name" value="ATP-grasp"/>
</dbReference>
<dbReference type="InterPro" id="IPR013815">
    <property type="entry name" value="ATP_grasp_subdomain_1"/>
</dbReference>
<dbReference type="Gene3D" id="3.40.50.20">
    <property type="match status" value="1"/>
</dbReference>
<reference evidence="11" key="1">
    <citation type="submission" date="2020-11" db="EMBL/GenBank/DDBJ databases">
        <authorList>
            <consortium name="DOE Joint Genome Institute"/>
            <person name="Ahrendt S."/>
            <person name="Riley R."/>
            <person name="Andreopoulos W."/>
            <person name="Labutti K."/>
            <person name="Pangilinan J."/>
            <person name="Ruiz-Duenas F.J."/>
            <person name="Barrasa J.M."/>
            <person name="Sanchez-Garcia M."/>
            <person name="Camarero S."/>
            <person name="Miyauchi S."/>
            <person name="Serrano A."/>
            <person name="Linde D."/>
            <person name="Babiker R."/>
            <person name="Drula E."/>
            <person name="Ayuso-Fernandez I."/>
            <person name="Pacheco R."/>
            <person name="Padilla G."/>
            <person name="Ferreira P."/>
            <person name="Barriuso J."/>
            <person name="Kellner H."/>
            <person name="Castanera R."/>
            <person name="Alfaro M."/>
            <person name="Ramirez L."/>
            <person name="Pisabarro A.G."/>
            <person name="Kuo A."/>
            <person name="Tritt A."/>
            <person name="Lipzen A."/>
            <person name="He G."/>
            <person name="Yan M."/>
            <person name="Ng V."/>
            <person name="Cullen D."/>
            <person name="Martin F."/>
            <person name="Rosso M.-N."/>
            <person name="Henrissat B."/>
            <person name="Hibbett D."/>
            <person name="Martinez A.T."/>
            <person name="Grigoriev I.V."/>
        </authorList>
    </citation>
    <scope>NUCLEOTIDE SEQUENCE</scope>
    <source>
        <strain evidence="11">CBS 506.95</strain>
    </source>
</reference>
<dbReference type="AlphaFoldDB" id="A0A9P6JU07"/>
<evidence type="ECO:0000313" key="12">
    <source>
        <dbReference type="Proteomes" id="UP000807306"/>
    </source>
</evidence>
<sequence length="383" mass="42453">MAFPESIDTERNSYKLLKLAFTYDRYSDRLKEGIAPENCLEFQSESAIEDLATALRKLGTVEMVGGIKSLTKFLASAKLDWDLVFNFAEGYGTVGREAQVPALLEAYGIPFAFSDSAVMALCMDKAKAKMVCEHFRIPTAPFASIQPRNTWPRSGFNPLAAIESSVHAEALKTFPLFVKPATISSGIGIGKINKVNNSEDLAKAIEEVSSQYPMHALLVETFLSGKEFTVSILGSGDQARVLGVRELVFVSEGGLPPNSTYTVDKNEEYFQQNVYGIGNKFGMDMSRPNPWPRDMDLNDPESKTITKVALNAWKALGCRDAGRVDIRLDTKDPLKAVPNFIEVNTLPGMIRGRSDFVRMAEHHGIEYDELVGMIVEQALKRYR</sequence>
<dbReference type="EMBL" id="MU157833">
    <property type="protein sequence ID" value="KAF9532055.1"/>
    <property type="molecule type" value="Genomic_DNA"/>
</dbReference>
<evidence type="ECO:0000256" key="8">
    <source>
        <dbReference type="ARBA" id="ARBA00022984"/>
    </source>
</evidence>
<name>A0A9P6JU07_9AGAR</name>
<evidence type="ECO:0000256" key="3">
    <source>
        <dbReference type="ARBA" id="ARBA00022490"/>
    </source>
</evidence>
<keyword evidence="8" id="KW-0573">Peptidoglycan synthesis</keyword>
<dbReference type="GO" id="GO:0046872">
    <property type="term" value="F:metal ion binding"/>
    <property type="evidence" value="ECO:0007669"/>
    <property type="project" value="InterPro"/>
</dbReference>
<keyword evidence="6 9" id="KW-0067">ATP-binding</keyword>
<dbReference type="PANTHER" id="PTHR23132:SF23">
    <property type="entry name" value="D-ALANINE--D-ALANINE LIGASE B"/>
    <property type="match status" value="1"/>
</dbReference>
<accession>A0A9P6JU07</accession>